<dbReference type="AlphaFoldDB" id="A0A7W7LJL0"/>
<dbReference type="Proteomes" id="UP000556084">
    <property type="component" value="Unassembled WGS sequence"/>
</dbReference>
<reference evidence="2 3" key="1">
    <citation type="submission" date="2020-08" db="EMBL/GenBank/DDBJ databases">
        <title>Genomic Encyclopedia of Type Strains, Phase III (KMG-III): the genomes of soil and plant-associated and newly described type strains.</title>
        <authorList>
            <person name="Whitman W."/>
        </authorList>
    </citation>
    <scope>NUCLEOTIDE SEQUENCE [LARGE SCALE GENOMIC DNA]</scope>
    <source>
        <strain evidence="2 3">CECT 3266</strain>
    </source>
</reference>
<gene>
    <name evidence="2" type="ORF">FHS39_000435</name>
</gene>
<evidence type="ECO:0000313" key="3">
    <source>
        <dbReference type="Proteomes" id="UP000556084"/>
    </source>
</evidence>
<keyword evidence="3" id="KW-1185">Reference proteome</keyword>
<accession>A0A7W7LJL0</accession>
<organism evidence="2 3">
    <name type="scientific">Streptomyces olivoverticillatus</name>
    <dbReference type="NCBI Taxonomy" id="66427"/>
    <lineage>
        <taxon>Bacteria</taxon>
        <taxon>Bacillati</taxon>
        <taxon>Actinomycetota</taxon>
        <taxon>Actinomycetes</taxon>
        <taxon>Kitasatosporales</taxon>
        <taxon>Streptomycetaceae</taxon>
        <taxon>Streptomyces</taxon>
    </lineage>
</organism>
<evidence type="ECO:0000256" key="1">
    <source>
        <dbReference type="SAM" id="MobiDB-lite"/>
    </source>
</evidence>
<comment type="caution">
    <text evidence="2">The sequence shown here is derived from an EMBL/GenBank/DDBJ whole genome shotgun (WGS) entry which is preliminary data.</text>
</comment>
<dbReference type="EMBL" id="JACHJH010000001">
    <property type="protein sequence ID" value="MBB4891435.1"/>
    <property type="molecule type" value="Genomic_DNA"/>
</dbReference>
<dbReference type="RefSeq" id="WP_045931997.1">
    <property type="nucleotide sequence ID" value="NZ_JACHJH010000001.1"/>
</dbReference>
<feature type="region of interest" description="Disordered" evidence="1">
    <location>
        <begin position="57"/>
        <end position="83"/>
    </location>
</feature>
<feature type="compositionally biased region" description="Low complexity" evidence="1">
    <location>
        <begin position="57"/>
        <end position="75"/>
    </location>
</feature>
<protein>
    <submittedName>
        <fullName evidence="2">Uncharacterized protein</fullName>
    </submittedName>
</protein>
<evidence type="ECO:0000313" key="2">
    <source>
        <dbReference type="EMBL" id="MBB4891435.1"/>
    </source>
</evidence>
<sequence length="83" mass="8517">MSYKTSRITNRTHSTQRGARRARLLTGALAIAALLAALIALWQTQARPLTDQPARCPAGGAPFGGACTPGAPGAPGDRHGTPV</sequence>
<proteinExistence type="predicted"/>
<name>A0A7W7LJL0_9ACTN</name>